<name>A0A930VS01_9ACTN</name>
<dbReference type="InterPro" id="IPR001173">
    <property type="entry name" value="Glyco_trans_2-like"/>
</dbReference>
<dbReference type="Proteomes" id="UP000660668">
    <property type="component" value="Unassembled WGS sequence"/>
</dbReference>
<evidence type="ECO:0000256" key="1">
    <source>
        <dbReference type="ARBA" id="ARBA00022676"/>
    </source>
</evidence>
<evidence type="ECO:0000259" key="3">
    <source>
        <dbReference type="Pfam" id="PF00534"/>
    </source>
</evidence>
<dbReference type="EMBL" id="JADKPO010000017">
    <property type="protein sequence ID" value="MBF4768850.1"/>
    <property type="molecule type" value="Genomic_DNA"/>
</dbReference>
<dbReference type="Pfam" id="PF00534">
    <property type="entry name" value="Glycos_transf_1"/>
    <property type="match status" value="1"/>
</dbReference>
<dbReference type="PANTHER" id="PTHR45947:SF3">
    <property type="entry name" value="SULFOQUINOVOSYL TRANSFERASE SQD2"/>
    <property type="match status" value="1"/>
</dbReference>
<proteinExistence type="predicted"/>
<dbReference type="Gene3D" id="3.40.50.2000">
    <property type="entry name" value="Glycogen Phosphorylase B"/>
    <property type="match status" value="2"/>
</dbReference>
<gene>
    <name evidence="6" type="ORF">ISU10_13875</name>
</gene>
<evidence type="ECO:0000259" key="5">
    <source>
        <dbReference type="Pfam" id="PF13439"/>
    </source>
</evidence>
<evidence type="ECO:0000313" key="6">
    <source>
        <dbReference type="EMBL" id="MBF4768850.1"/>
    </source>
</evidence>
<sequence length="669" mass="71833">MFHSAVVDGWRERERQLRRGGTDVDLLTARRWNEGGADVRLVPRPGEPVRGLRTWGRHPALFVYSPLPLWRALGGTYDVIDVHEEPFALSTAEVLLLRRLRGQRAPYVLYSAQNIAKRYPPPFRWLERWALRHAAGLSVCNSEAGRICERKGLPGHATLIPLGVDMRSFTPAPRPGSGGRVVGYVGRLAPHKGVEVLLKAVAGMHDTTLRVAGAGPDESSLRACAEALGISARVDFAGSLAQEALPDFYRSLDVLAVPSLPTPGWLEQFGRVVVEAMACGVPVVASDTGALPDVVADAGLLVPPGDPEALRSALAGLLDDDGLRHDLAQRGLARAQQSSWPEVARAYRALYDTAVLPSEAVDGPGVRRGVEVVVVAYGRADLLAAALEPVRSLPVTVVDNSSSPDVAEVCARLGVRYLDPGRNAGFGAGVNHALARRLDPDADVLLLNPDAVVELHDVQRLHEALLEDPTLASVGPSQVDEEGRASRVTWPFPSPGRAALAASGLTGILGRVLGNAHSDADSFVIGSVLMLRREALAQVGGFDEDFFLYAEETDWAYRAHLLGWRHREVLQARAVHAGAATSSDSARRDTHFHASQERYLRKHFGPARWQLARTATIVGSALRGTLLPGERGRQARARATLYVTGPLEAEAALAPTAPPTARASAPSEV</sequence>
<dbReference type="Pfam" id="PF00535">
    <property type="entry name" value="Glycos_transf_2"/>
    <property type="match status" value="1"/>
</dbReference>
<feature type="domain" description="Glycosyltransferase subfamily 4-like N-terminal" evidence="5">
    <location>
        <begin position="15"/>
        <end position="166"/>
    </location>
</feature>
<organism evidence="6 7">
    <name type="scientific">Nocardioides agariphilus</name>
    <dbReference type="NCBI Taxonomy" id="433664"/>
    <lineage>
        <taxon>Bacteria</taxon>
        <taxon>Bacillati</taxon>
        <taxon>Actinomycetota</taxon>
        <taxon>Actinomycetes</taxon>
        <taxon>Propionibacteriales</taxon>
        <taxon>Nocardioidaceae</taxon>
        <taxon>Nocardioides</taxon>
    </lineage>
</organism>
<protein>
    <submittedName>
        <fullName evidence="6">Glycosyltransferase</fullName>
    </submittedName>
</protein>
<evidence type="ECO:0000259" key="4">
    <source>
        <dbReference type="Pfam" id="PF00535"/>
    </source>
</evidence>
<dbReference type="GO" id="GO:0016758">
    <property type="term" value="F:hexosyltransferase activity"/>
    <property type="evidence" value="ECO:0007669"/>
    <property type="project" value="TreeGrafter"/>
</dbReference>
<reference evidence="6" key="1">
    <citation type="submission" date="2020-11" db="EMBL/GenBank/DDBJ databases">
        <title>Nocardioides cynanchi sp. nov., isolated from soil of rhizosphere of Cynanchum wilfordii.</title>
        <authorList>
            <person name="Lee J.-S."/>
            <person name="Suh M.K."/>
            <person name="Kim J.-S."/>
        </authorList>
    </citation>
    <scope>NUCLEOTIDE SEQUENCE</scope>
    <source>
        <strain evidence="6">KCTC 19276</strain>
    </source>
</reference>
<dbReference type="GO" id="GO:1901137">
    <property type="term" value="P:carbohydrate derivative biosynthetic process"/>
    <property type="evidence" value="ECO:0007669"/>
    <property type="project" value="UniProtKB-ARBA"/>
</dbReference>
<evidence type="ECO:0000256" key="2">
    <source>
        <dbReference type="ARBA" id="ARBA00022679"/>
    </source>
</evidence>
<dbReference type="SUPFAM" id="SSF53756">
    <property type="entry name" value="UDP-Glycosyltransferase/glycogen phosphorylase"/>
    <property type="match status" value="1"/>
</dbReference>
<dbReference type="InterPro" id="IPR028098">
    <property type="entry name" value="Glyco_trans_4-like_N"/>
</dbReference>
<comment type="caution">
    <text evidence="6">The sequence shown here is derived from an EMBL/GenBank/DDBJ whole genome shotgun (WGS) entry which is preliminary data.</text>
</comment>
<dbReference type="Gene3D" id="3.90.550.10">
    <property type="entry name" value="Spore Coat Polysaccharide Biosynthesis Protein SpsA, Chain A"/>
    <property type="match status" value="1"/>
</dbReference>
<accession>A0A930VS01</accession>
<evidence type="ECO:0000313" key="7">
    <source>
        <dbReference type="Proteomes" id="UP000660668"/>
    </source>
</evidence>
<feature type="domain" description="Glycosyl transferase family 1" evidence="3">
    <location>
        <begin position="178"/>
        <end position="331"/>
    </location>
</feature>
<dbReference type="Pfam" id="PF13439">
    <property type="entry name" value="Glyco_transf_4"/>
    <property type="match status" value="1"/>
</dbReference>
<keyword evidence="2" id="KW-0808">Transferase</keyword>
<dbReference type="AlphaFoldDB" id="A0A930VS01"/>
<dbReference type="SUPFAM" id="SSF53448">
    <property type="entry name" value="Nucleotide-diphospho-sugar transferases"/>
    <property type="match status" value="1"/>
</dbReference>
<dbReference type="InterPro" id="IPR029044">
    <property type="entry name" value="Nucleotide-diphossugar_trans"/>
</dbReference>
<feature type="domain" description="Glycosyltransferase 2-like" evidence="4">
    <location>
        <begin position="372"/>
        <end position="487"/>
    </location>
</feature>
<keyword evidence="7" id="KW-1185">Reference proteome</keyword>
<dbReference type="InterPro" id="IPR050194">
    <property type="entry name" value="Glycosyltransferase_grp1"/>
</dbReference>
<dbReference type="InterPro" id="IPR001296">
    <property type="entry name" value="Glyco_trans_1"/>
</dbReference>
<dbReference type="PANTHER" id="PTHR45947">
    <property type="entry name" value="SULFOQUINOVOSYL TRANSFERASE SQD2"/>
    <property type="match status" value="1"/>
</dbReference>
<keyword evidence="1" id="KW-0328">Glycosyltransferase</keyword>